<dbReference type="KEGG" id="nta:107821010"/>
<feature type="compositionally biased region" description="Basic and acidic residues" evidence="1">
    <location>
        <begin position="86"/>
        <end position="118"/>
    </location>
</feature>
<dbReference type="RefSeq" id="XP_016502887.1">
    <property type="nucleotide sequence ID" value="XM_016647401.1"/>
</dbReference>
<dbReference type="AlphaFoldDB" id="A0A1S4CNQ1"/>
<organism evidence="2">
    <name type="scientific">Nicotiana tabacum</name>
    <name type="common">Common tobacco</name>
    <dbReference type="NCBI Taxonomy" id="4097"/>
    <lineage>
        <taxon>Eukaryota</taxon>
        <taxon>Viridiplantae</taxon>
        <taxon>Streptophyta</taxon>
        <taxon>Embryophyta</taxon>
        <taxon>Tracheophyta</taxon>
        <taxon>Spermatophyta</taxon>
        <taxon>Magnoliopsida</taxon>
        <taxon>eudicotyledons</taxon>
        <taxon>Gunneridae</taxon>
        <taxon>Pentapetalae</taxon>
        <taxon>asterids</taxon>
        <taxon>lamiids</taxon>
        <taxon>Solanales</taxon>
        <taxon>Solanaceae</taxon>
        <taxon>Nicotianoideae</taxon>
        <taxon>Nicotianeae</taxon>
        <taxon>Nicotiana</taxon>
    </lineage>
</organism>
<dbReference type="OMA" id="RCETHGA"/>
<dbReference type="PANTHER" id="PTHR33067">
    <property type="entry name" value="RNA-DIRECTED DNA POLYMERASE-RELATED"/>
    <property type="match status" value="1"/>
</dbReference>
<protein>
    <submittedName>
        <fullName evidence="2">Uncharacterized protein</fullName>
    </submittedName>
</protein>
<dbReference type="OrthoDB" id="1937287at2759"/>
<accession>A0A1S4CNQ1</accession>
<name>A0A1S4CNQ1_TOBAC</name>
<dbReference type="PaxDb" id="4097-A0A1S4CNQ1"/>
<evidence type="ECO:0000256" key="1">
    <source>
        <dbReference type="SAM" id="MobiDB-lite"/>
    </source>
</evidence>
<proteinExistence type="predicted"/>
<dbReference type="PANTHER" id="PTHR33067:SF31">
    <property type="entry name" value="RNA-DIRECTED DNA POLYMERASE"/>
    <property type="match status" value="1"/>
</dbReference>
<feature type="compositionally biased region" description="Basic and acidic residues" evidence="1">
    <location>
        <begin position="125"/>
        <end position="135"/>
    </location>
</feature>
<sequence length="285" mass="32963">MEDLMKAFIIKTDERCETHGATIRNLERQVGQIASLLSERSPGTLHADTKRNPKEIINVVSLRNGKVLQGLLVAEKNELTGNQVKNEGKQKSDENRRNEVRAEQEDDLKKKNKSEVPTKKKKDKQKSNDEIEESKYMSALPFPQKHRREKLDKQFGYFLKVLKQVHVNVPFTEVLSQMPAYAKFLKEIFSNKWKVEETLVVKLTEHCSAILQNKFHQKCGDSWSFTIPCSLADQTTIIPERIVEDVLVRVDKFVFLVDFIVVNMEENREVPLILGDPSWLLAKRF</sequence>
<evidence type="ECO:0000313" key="2">
    <source>
        <dbReference type="RefSeq" id="XP_016502887.1"/>
    </source>
</evidence>
<gene>
    <name evidence="2" type="primary">LOC107821010</name>
</gene>
<reference evidence="2" key="1">
    <citation type="submission" date="2025-08" db="UniProtKB">
        <authorList>
            <consortium name="RefSeq"/>
        </authorList>
    </citation>
    <scope>IDENTIFICATION</scope>
</reference>
<feature type="region of interest" description="Disordered" evidence="1">
    <location>
        <begin position="82"/>
        <end position="138"/>
    </location>
</feature>